<feature type="region of interest" description="Disordered" evidence="4">
    <location>
        <begin position="1074"/>
        <end position="1098"/>
    </location>
</feature>
<feature type="compositionally biased region" description="Low complexity" evidence="4">
    <location>
        <begin position="1041"/>
        <end position="1055"/>
    </location>
</feature>
<dbReference type="InterPro" id="IPR043502">
    <property type="entry name" value="DNA/RNA_pol_sf"/>
</dbReference>
<evidence type="ECO:0000256" key="3">
    <source>
        <dbReference type="ARBA" id="ARBA00023125"/>
    </source>
</evidence>
<accession>A0ABD0PEF6</accession>
<dbReference type="CDD" id="cd03714">
    <property type="entry name" value="RT_DIRS1"/>
    <property type="match status" value="1"/>
</dbReference>
<dbReference type="InterPro" id="IPR052055">
    <property type="entry name" value="Hepadnavirus_pol/RT"/>
</dbReference>
<feature type="compositionally biased region" description="Pro residues" evidence="4">
    <location>
        <begin position="420"/>
        <end position="429"/>
    </location>
</feature>
<evidence type="ECO:0000256" key="4">
    <source>
        <dbReference type="SAM" id="MobiDB-lite"/>
    </source>
</evidence>
<dbReference type="Gene3D" id="1.10.150.130">
    <property type="match status" value="1"/>
</dbReference>
<dbReference type="EMBL" id="JAMKFB020000016">
    <property type="protein sequence ID" value="KAL0172120.1"/>
    <property type="molecule type" value="Genomic_DNA"/>
</dbReference>
<name>A0ABD0PEF6_CIRMR</name>
<sequence length="1463" mass="159543">MPRRFCRSCKASLHAADGHGECVSCLGKSHAEAVLNETECPYCEDISLASLRSRIAFFSEHDSAPRALPFPSSQEPVKKKQRGRGSKRCELSELTSAQPPRASPSPQREDSPVLFARPDLCLSAAASDLVSFGGSEDDMLDSMSLAASDAEELSGSVNDPVPLPSADTSGPRTGTGMDAELFRVLTRAVDELGLEWSTPEEPSRSLLDEWFLPGRHQAPRQRASPFFPEVHEELTKSWRAPYSVRLRPSSSSALTSVDSAEDKGYEKLPLLDESVAAHLCPLKLHTRAYASAGQAASALHSMAVLKVFQAKLLAETDKSALDTATLTELRSATDLALRATKATAQAIGRSMASLVVLERHLWLTLTEVKDADKVPFLDAPVSPTGLFGPALRRHPKPCDTSCRNAPAPQLLPAASGRPKSAPPQQPVKPAPAAAAAASAQPAKPEPRQRSRSARRYPFPKRQGPRPKLVLDLAPPPSLVVAGPTPKRPLLCLQAPRMVLGAEGVSPRHDGQPLEPILPLTTRAEAWQAIPGVSEWVLGIIKRGYSLQFAQRPPRFSSVVPSLVVSKDAHVLRSEVMNLLEKGTVEVIHPAQSESGFYSRYFLVPKKDGGLRPILDLRLLNRVLMKRSFKMITLKQILSHIRPGDWFFSLDLKDAYFHIQIAPHHRQFLRFAFEGVAYQYTVLPFGMSLAPRTFTKCMDAALSPLRQRGIRILNYLDDWLVLAQSEAELLSHRSLLLSHLECLGLKVNLAKSALHPSRRISFLGAVFDSTQIRALVVPDRALAIQRLAASFKIGASHPLKTFQKMLGLMASASPVLKLGLLRMRPLQYWLKPRVPSHAWRHGRLRIRVDQACVEALIPWKNSQWMERGVPLGMVCRRKVVTTDASNTGWGALCDGKPAFGLWTKAEAGIHINCLEMLAVCQALHFFLPDLKGHHVLVRLDSMTVVSYINHQGGLSSKRLFTLVKDLLEWAQLNLCSLRATHVPGRLNQGVDMLSRSNVPSGESLARRRQLSLPNILFEGQGRVGPRLAQPPPLCFSPDILDSSSTQASQGTGTQASFGGPSLEKPALVLRAVPAARSSPLAHSPETRPPLSNERDNMAPPAQAVVPAPLVSGRESMNLSESVLNTISQARATSTRCLYALKWSVFSAWCSTRGEDPASCDISVILSFLQELLDKGCSPSTLKVYVAAIMASHAPIAGQSVGRNNLVEVEPSSALKGPPFEPLPSSDLRPLTFKAALLLALASVKRMGDLQALSFGPGDSKVILKPRHGYVPKVLSTPFRAQVITLSALPSSGVEFTLQSEQLFVCFGGRNKGHPVTKQRLSRCKVDAIRLAHSSLGLQCPIGAWPPLGRGLAVYPLQKFVQRPAGPHRPPSLGSTTWTSPPYRRVSFCIMELVLCISCIDFGCTLGPKGRLGRNLLDVPLPWHGVYGTVPIASSDAASHCWKGLKYAKDAEKLKNLQDLEDFSE</sequence>
<organism evidence="6 7">
    <name type="scientific">Cirrhinus mrigala</name>
    <name type="common">Mrigala</name>
    <dbReference type="NCBI Taxonomy" id="683832"/>
    <lineage>
        <taxon>Eukaryota</taxon>
        <taxon>Metazoa</taxon>
        <taxon>Chordata</taxon>
        <taxon>Craniata</taxon>
        <taxon>Vertebrata</taxon>
        <taxon>Euteleostomi</taxon>
        <taxon>Actinopterygii</taxon>
        <taxon>Neopterygii</taxon>
        <taxon>Teleostei</taxon>
        <taxon>Ostariophysi</taxon>
        <taxon>Cypriniformes</taxon>
        <taxon>Cyprinidae</taxon>
        <taxon>Labeoninae</taxon>
        <taxon>Labeonini</taxon>
        <taxon>Cirrhinus</taxon>
    </lineage>
</organism>
<dbReference type="GO" id="GO:0006259">
    <property type="term" value="P:DNA metabolic process"/>
    <property type="evidence" value="ECO:0007669"/>
    <property type="project" value="UniProtKB-ARBA"/>
</dbReference>
<dbReference type="Gene3D" id="3.30.420.10">
    <property type="entry name" value="Ribonuclease H-like superfamily/Ribonuclease H"/>
    <property type="match status" value="1"/>
</dbReference>
<dbReference type="Gene3D" id="3.10.10.10">
    <property type="entry name" value="HIV Type 1 Reverse Transcriptase, subunit A, domain 1"/>
    <property type="match status" value="1"/>
</dbReference>
<dbReference type="SUPFAM" id="SSF56672">
    <property type="entry name" value="DNA/RNA polymerases"/>
    <property type="match status" value="1"/>
</dbReference>
<dbReference type="Pfam" id="PF00078">
    <property type="entry name" value="RVT_1"/>
    <property type="match status" value="1"/>
</dbReference>
<evidence type="ECO:0000259" key="5">
    <source>
        <dbReference type="PROSITE" id="PS50878"/>
    </source>
</evidence>
<feature type="compositionally biased region" description="Low complexity" evidence="4">
    <location>
        <begin position="96"/>
        <end position="106"/>
    </location>
</feature>
<gene>
    <name evidence="6" type="ORF">M9458_032431</name>
</gene>
<evidence type="ECO:0000256" key="1">
    <source>
        <dbReference type="ARBA" id="ARBA00010879"/>
    </source>
</evidence>
<dbReference type="PROSITE" id="PS50878">
    <property type="entry name" value="RT_POL"/>
    <property type="match status" value="1"/>
</dbReference>
<feature type="compositionally biased region" description="Low complexity" evidence="4">
    <location>
        <begin position="430"/>
        <end position="442"/>
    </location>
</feature>
<dbReference type="Gene3D" id="3.30.70.270">
    <property type="match status" value="1"/>
</dbReference>
<dbReference type="GO" id="GO:0004523">
    <property type="term" value="F:RNA-DNA hybrid ribonuclease activity"/>
    <property type="evidence" value="ECO:0007669"/>
    <property type="project" value="UniProtKB-EC"/>
</dbReference>
<protein>
    <recommendedName>
        <fullName evidence="2">ribonuclease H</fullName>
        <ecNumber evidence="2">3.1.26.4</ecNumber>
    </recommendedName>
</protein>
<dbReference type="Proteomes" id="UP001529510">
    <property type="component" value="Unassembled WGS sequence"/>
</dbReference>
<keyword evidence="3" id="KW-0238">DNA-binding</keyword>
<dbReference type="PANTHER" id="PTHR33050:SF7">
    <property type="entry name" value="RIBONUCLEASE H"/>
    <property type="match status" value="1"/>
</dbReference>
<reference evidence="6 7" key="1">
    <citation type="submission" date="2024-05" db="EMBL/GenBank/DDBJ databases">
        <title>Genome sequencing and assembly of Indian major carp, Cirrhinus mrigala (Hamilton, 1822).</title>
        <authorList>
            <person name="Mohindra V."/>
            <person name="Chowdhury L.M."/>
            <person name="Lal K."/>
            <person name="Jena J.K."/>
        </authorList>
    </citation>
    <scope>NUCLEOTIDE SEQUENCE [LARGE SCALE GENOMIC DNA]</scope>
    <source>
        <strain evidence="6">CM1030</strain>
        <tissue evidence="6">Blood</tissue>
    </source>
</reference>
<keyword evidence="7" id="KW-1185">Reference proteome</keyword>
<feature type="region of interest" description="Disordered" evidence="4">
    <location>
        <begin position="397"/>
        <end position="470"/>
    </location>
</feature>
<proteinExistence type="inferred from homology"/>
<dbReference type="InterPro" id="IPR000477">
    <property type="entry name" value="RT_dom"/>
</dbReference>
<evidence type="ECO:0000313" key="7">
    <source>
        <dbReference type="Proteomes" id="UP001529510"/>
    </source>
</evidence>
<dbReference type="GO" id="GO:0003677">
    <property type="term" value="F:DNA binding"/>
    <property type="evidence" value="ECO:0007669"/>
    <property type="project" value="UniProtKB-KW"/>
</dbReference>
<dbReference type="InterPro" id="IPR010998">
    <property type="entry name" value="Integrase_recombinase_N"/>
</dbReference>
<feature type="region of interest" description="Disordered" evidence="4">
    <location>
        <begin position="150"/>
        <end position="176"/>
    </location>
</feature>
<dbReference type="InterPro" id="IPR036397">
    <property type="entry name" value="RNaseH_sf"/>
</dbReference>
<evidence type="ECO:0000256" key="2">
    <source>
        <dbReference type="ARBA" id="ARBA00012180"/>
    </source>
</evidence>
<dbReference type="PANTHER" id="PTHR33050">
    <property type="entry name" value="REVERSE TRANSCRIPTASE DOMAIN-CONTAINING PROTEIN"/>
    <property type="match status" value="1"/>
</dbReference>
<evidence type="ECO:0000313" key="6">
    <source>
        <dbReference type="EMBL" id="KAL0172120.1"/>
    </source>
</evidence>
<comment type="caution">
    <text evidence="6">The sequence shown here is derived from an EMBL/GenBank/DDBJ whole genome shotgun (WGS) entry which is preliminary data.</text>
</comment>
<dbReference type="InterPro" id="IPR043128">
    <property type="entry name" value="Rev_trsase/Diguanyl_cyclase"/>
</dbReference>
<comment type="similarity">
    <text evidence="1">Belongs to the beta type-B retroviral polymerase family. HERV class-II K(HML-2) pol subfamily.</text>
</comment>
<feature type="region of interest" description="Disordered" evidence="4">
    <location>
        <begin position="1033"/>
        <end position="1059"/>
    </location>
</feature>
<feature type="region of interest" description="Disordered" evidence="4">
    <location>
        <begin position="66"/>
        <end position="112"/>
    </location>
</feature>
<dbReference type="CDD" id="cd09275">
    <property type="entry name" value="RNase_HI_RT_DIRS1"/>
    <property type="match status" value="1"/>
</dbReference>
<feature type="compositionally biased region" description="Basic residues" evidence="4">
    <location>
        <begin position="449"/>
        <end position="464"/>
    </location>
</feature>
<feature type="domain" description="Reverse transcriptase" evidence="5">
    <location>
        <begin position="584"/>
        <end position="766"/>
    </location>
</feature>
<dbReference type="EC" id="3.1.26.4" evidence="2"/>
<dbReference type="SUPFAM" id="SSF47823">
    <property type="entry name" value="lambda integrase-like, N-terminal domain"/>
    <property type="match status" value="1"/>
</dbReference>